<dbReference type="PANTHER" id="PTHR10926">
    <property type="entry name" value="CELL CYCLE CONTROL PROTEIN 50"/>
    <property type="match status" value="1"/>
</dbReference>
<organism evidence="8 9">
    <name type="scientific">Basidiobolus ranarum</name>
    <dbReference type="NCBI Taxonomy" id="34480"/>
    <lineage>
        <taxon>Eukaryota</taxon>
        <taxon>Fungi</taxon>
        <taxon>Fungi incertae sedis</taxon>
        <taxon>Zoopagomycota</taxon>
        <taxon>Entomophthoromycotina</taxon>
        <taxon>Basidiobolomycetes</taxon>
        <taxon>Basidiobolales</taxon>
        <taxon>Basidiobolaceae</taxon>
        <taxon>Basidiobolus</taxon>
    </lineage>
</organism>
<comment type="subcellular location">
    <subcellularLocation>
        <location evidence="1">Membrane</location>
        <topology evidence="1">Multi-pass membrane protein</topology>
    </subcellularLocation>
</comment>
<proteinExistence type="inferred from homology"/>
<evidence type="ECO:0000313" key="9">
    <source>
        <dbReference type="Proteomes" id="UP001479436"/>
    </source>
</evidence>
<dbReference type="PANTHER" id="PTHR10926:SF0">
    <property type="entry name" value="CDC50, ISOFORM A"/>
    <property type="match status" value="1"/>
</dbReference>
<evidence type="ECO:0000256" key="1">
    <source>
        <dbReference type="ARBA" id="ARBA00004141"/>
    </source>
</evidence>
<dbReference type="InterPro" id="IPR005045">
    <property type="entry name" value="CDC50/LEM3_fam"/>
</dbReference>
<evidence type="ECO:0000256" key="2">
    <source>
        <dbReference type="ARBA" id="ARBA00009457"/>
    </source>
</evidence>
<feature type="transmembrane region" description="Helical" evidence="7">
    <location>
        <begin position="338"/>
        <end position="359"/>
    </location>
</feature>
<dbReference type="Pfam" id="PF03381">
    <property type="entry name" value="CDC50"/>
    <property type="match status" value="1"/>
</dbReference>
<keyword evidence="9" id="KW-1185">Reference proteome</keyword>
<reference evidence="8 9" key="1">
    <citation type="submission" date="2023-04" db="EMBL/GenBank/DDBJ databases">
        <title>Genome of Basidiobolus ranarum AG-B5.</title>
        <authorList>
            <person name="Stajich J.E."/>
            <person name="Carter-House D."/>
            <person name="Gryganskyi A."/>
        </authorList>
    </citation>
    <scope>NUCLEOTIDE SEQUENCE [LARGE SCALE GENOMIC DNA]</scope>
    <source>
        <strain evidence="8 9">AG-B5</strain>
    </source>
</reference>
<accession>A0ABR2VPB7</accession>
<feature type="transmembrane region" description="Helical" evidence="7">
    <location>
        <begin position="31"/>
        <end position="53"/>
    </location>
</feature>
<dbReference type="Proteomes" id="UP001479436">
    <property type="component" value="Unassembled WGS sequence"/>
</dbReference>
<evidence type="ECO:0000313" key="8">
    <source>
        <dbReference type="EMBL" id="KAK9687999.1"/>
    </source>
</evidence>
<comment type="caution">
    <text evidence="8">The sequence shown here is derived from an EMBL/GenBank/DDBJ whole genome shotgun (WGS) entry which is preliminary data.</text>
</comment>
<keyword evidence="3 7" id="KW-0812">Transmembrane</keyword>
<gene>
    <name evidence="8" type="primary">LEM3_3</name>
    <name evidence="8" type="ORF">K7432_014560</name>
</gene>
<dbReference type="PIRSF" id="PIRSF015840">
    <property type="entry name" value="DUF284_TM_euk"/>
    <property type="match status" value="1"/>
</dbReference>
<evidence type="ECO:0000256" key="7">
    <source>
        <dbReference type="SAM" id="Phobius"/>
    </source>
</evidence>
<dbReference type="EMBL" id="JASJQH010008564">
    <property type="protein sequence ID" value="KAK9687999.1"/>
    <property type="molecule type" value="Genomic_DNA"/>
</dbReference>
<keyword evidence="5 6" id="KW-0472">Membrane</keyword>
<protein>
    <submittedName>
        <fullName evidence="8">Alkylphosphocholine resistance protein lem3</fullName>
    </submittedName>
</protein>
<evidence type="ECO:0000256" key="3">
    <source>
        <dbReference type="ARBA" id="ARBA00022692"/>
    </source>
</evidence>
<evidence type="ECO:0000256" key="6">
    <source>
        <dbReference type="PIRNR" id="PIRNR015840"/>
    </source>
</evidence>
<keyword evidence="4 7" id="KW-1133">Transmembrane helix</keyword>
<evidence type="ECO:0000256" key="4">
    <source>
        <dbReference type="ARBA" id="ARBA00022989"/>
    </source>
</evidence>
<sequence length="398" mass="44100">MEPEVKSRKPANTAFKQQRLKAWQPILTPKTVLPTLFIVGIIFAPIGGLLLYASDNVNELVIDYTACANVGAQFQNVPKSDFSASFTGSSKIAIPQYRAEQGPLTGANPNNETISKCHLRFDIPKDLKPPVFLYYRLTNFFQNHRRYVKSFDVNQLKGSAIEANALAGSNCDPLSVASAPTTQDPNRRLPIYPCGLIANSMFNDTMSNLVLDPDNTKETYTFGSDGIAWASDADKYKKTSYTYSQALPPPNWAKRYPNGTYTAEYPPPDISTDQHFQVWMRTAGLPSFRKLYGRNDNDGLKKGQYEMVIDMNFDVTRYGGTKAIVISTVSFLGGKNPFLGIAYIVVGCICVLLGCIFTARHLYKPRKLGDHSYLSWNQNNGPSSSASMGGQGFNLSER</sequence>
<comment type="similarity">
    <text evidence="2 6">Belongs to the CDC50/LEM3 family.</text>
</comment>
<evidence type="ECO:0000256" key="5">
    <source>
        <dbReference type="ARBA" id="ARBA00023136"/>
    </source>
</evidence>
<name>A0ABR2VPB7_9FUNG</name>